<comment type="cofactor">
    <cofactor evidence="1">
        <name>Mg(2+)</name>
        <dbReference type="ChEBI" id="CHEBI:18420"/>
    </cofactor>
</comment>
<keyword evidence="1" id="KW-0547">Nucleotide-binding</keyword>
<keyword evidence="1 3" id="KW-0378">Hydrolase</keyword>
<accession>A0A9W9DDU6</accession>
<dbReference type="GO" id="GO:0005524">
    <property type="term" value="F:ATP binding"/>
    <property type="evidence" value="ECO:0007669"/>
    <property type="project" value="UniProtKB-KW"/>
</dbReference>
<name>A0A9W9DDU6_9AGAR</name>
<keyword evidence="1" id="KW-0067">ATP-binding</keyword>
<evidence type="ECO:0000313" key="4">
    <source>
        <dbReference type="Proteomes" id="UP001150238"/>
    </source>
</evidence>
<dbReference type="InterPro" id="IPR051055">
    <property type="entry name" value="PIF1_helicase"/>
</dbReference>
<dbReference type="GO" id="GO:0043139">
    <property type="term" value="F:5'-3' DNA helicase activity"/>
    <property type="evidence" value="ECO:0007669"/>
    <property type="project" value="UniProtKB-EC"/>
</dbReference>
<proteinExistence type="inferred from homology"/>
<dbReference type="SUPFAM" id="SSF52540">
    <property type="entry name" value="P-loop containing nucleoside triphosphate hydrolases"/>
    <property type="match status" value="1"/>
</dbReference>
<sequence>MQTSGQQLPAVDEISCRPPIHGRPGRLHVNIDNFLQKFTPALNTEQERAFRLIASHTQQDNPEPLRMFLGGPGGTGKSHVISALKVFFEEQAEIRRFRLASYTGVAANNISGMTLHSALMLSSASSNKMNSKSHQDLVALWQGVDYLFVDEVSMLGCRFMLKISRALC</sequence>
<comment type="caution">
    <text evidence="3">The sequence shown here is derived from an EMBL/GenBank/DDBJ whole genome shotgun (WGS) entry which is preliminary data.</text>
</comment>
<dbReference type="Proteomes" id="UP001150238">
    <property type="component" value="Unassembled WGS sequence"/>
</dbReference>
<evidence type="ECO:0000256" key="1">
    <source>
        <dbReference type="RuleBase" id="RU363044"/>
    </source>
</evidence>
<dbReference type="InterPro" id="IPR010285">
    <property type="entry name" value="DNA_helicase_pif1-like_DEAD"/>
</dbReference>
<organism evidence="3 4">
    <name type="scientific">Lentinula lateritia</name>
    <dbReference type="NCBI Taxonomy" id="40482"/>
    <lineage>
        <taxon>Eukaryota</taxon>
        <taxon>Fungi</taxon>
        <taxon>Dikarya</taxon>
        <taxon>Basidiomycota</taxon>
        <taxon>Agaricomycotina</taxon>
        <taxon>Agaricomycetes</taxon>
        <taxon>Agaricomycetidae</taxon>
        <taxon>Agaricales</taxon>
        <taxon>Marasmiineae</taxon>
        <taxon>Omphalotaceae</taxon>
        <taxon>Lentinula</taxon>
    </lineage>
</organism>
<dbReference type="PANTHER" id="PTHR47642">
    <property type="entry name" value="ATP-DEPENDENT DNA HELICASE"/>
    <property type="match status" value="1"/>
</dbReference>
<protein>
    <recommendedName>
        <fullName evidence="1">ATP-dependent DNA helicase</fullName>
        <ecNumber evidence="1">5.6.2.3</ecNumber>
    </recommendedName>
</protein>
<feature type="domain" description="DNA helicase Pif1-like DEAD-box helicase" evidence="2">
    <location>
        <begin position="42"/>
        <end position="159"/>
    </location>
</feature>
<dbReference type="GO" id="GO:0000723">
    <property type="term" value="P:telomere maintenance"/>
    <property type="evidence" value="ECO:0007669"/>
    <property type="project" value="InterPro"/>
</dbReference>
<dbReference type="InterPro" id="IPR027417">
    <property type="entry name" value="P-loop_NTPase"/>
</dbReference>
<comment type="similarity">
    <text evidence="1">Belongs to the helicase family.</text>
</comment>
<keyword evidence="1" id="KW-0233">DNA recombination</keyword>
<keyword evidence="1" id="KW-0347">Helicase</keyword>
<dbReference type="EMBL" id="JANVFS010000061">
    <property type="protein sequence ID" value="KAJ4464236.1"/>
    <property type="molecule type" value="Genomic_DNA"/>
</dbReference>
<evidence type="ECO:0000259" key="2">
    <source>
        <dbReference type="Pfam" id="PF05970"/>
    </source>
</evidence>
<reference evidence="3" key="2">
    <citation type="journal article" date="2023" name="Proc. Natl. Acad. Sci. U.S.A.">
        <title>A global phylogenomic analysis of the shiitake genus Lentinula.</title>
        <authorList>
            <person name="Sierra-Patev S."/>
            <person name="Min B."/>
            <person name="Naranjo-Ortiz M."/>
            <person name="Looney B."/>
            <person name="Konkel Z."/>
            <person name="Slot J.C."/>
            <person name="Sakamoto Y."/>
            <person name="Steenwyk J.L."/>
            <person name="Rokas A."/>
            <person name="Carro J."/>
            <person name="Camarero S."/>
            <person name="Ferreira P."/>
            <person name="Molpeceres G."/>
            <person name="Ruiz-Duenas F.J."/>
            <person name="Serrano A."/>
            <person name="Henrissat B."/>
            <person name="Drula E."/>
            <person name="Hughes K.W."/>
            <person name="Mata J.L."/>
            <person name="Ishikawa N.K."/>
            <person name="Vargas-Isla R."/>
            <person name="Ushijima S."/>
            <person name="Smith C.A."/>
            <person name="Donoghue J."/>
            <person name="Ahrendt S."/>
            <person name="Andreopoulos W."/>
            <person name="He G."/>
            <person name="LaButti K."/>
            <person name="Lipzen A."/>
            <person name="Ng V."/>
            <person name="Riley R."/>
            <person name="Sandor L."/>
            <person name="Barry K."/>
            <person name="Martinez A.T."/>
            <person name="Xiao Y."/>
            <person name="Gibbons J.G."/>
            <person name="Terashima K."/>
            <person name="Grigoriev I.V."/>
            <person name="Hibbett D."/>
        </authorList>
    </citation>
    <scope>NUCLEOTIDE SEQUENCE</scope>
    <source>
        <strain evidence="3">Sp2 HRB7682 ss15</strain>
    </source>
</reference>
<keyword evidence="1" id="KW-0227">DNA damage</keyword>
<evidence type="ECO:0000313" key="3">
    <source>
        <dbReference type="EMBL" id="KAJ4464236.1"/>
    </source>
</evidence>
<comment type="catalytic activity">
    <reaction evidence="1">
        <text>ATP + H2O = ADP + phosphate + H(+)</text>
        <dbReference type="Rhea" id="RHEA:13065"/>
        <dbReference type="ChEBI" id="CHEBI:15377"/>
        <dbReference type="ChEBI" id="CHEBI:15378"/>
        <dbReference type="ChEBI" id="CHEBI:30616"/>
        <dbReference type="ChEBI" id="CHEBI:43474"/>
        <dbReference type="ChEBI" id="CHEBI:456216"/>
        <dbReference type="EC" id="5.6.2.3"/>
    </reaction>
</comment>
<dbReference type="GO" id="GO:0006281">
    <property type="term" value="P:DNA repair"/>
    <property type="evidence" value="ECO:0007669"/>
    <property type="project" value="UniProtKB-KW"/>
</dbReference>
<dbReference type="Pfam" id="PF05970">
    <property type="entry name" value="PIF1"/>
    <property type="match status" value="1"/>
</dbReference>
<dbReference type="GO" id="GO:0006310">
    <property type="term" value="P:DNA recombination"/>
    <property type="evidence" value="ECO:0007669"/>
    <property type="project" value="UniProtKB-KW"/>
</dbReference>
<reference evidence="3" key="1">
    <citation type="submission" date="2022-08" db="EMBL/GenBank/DDBJ databases">
        <authorList>
            <consortium name="DOE Joint Genome Institute"/>
            <person name="Min B."/>
            <person name="Riley R."/>
            <person name="Sierra-Patev S."/>
            <person name="Naranjo-Ortiz M."/>
            <person name="Looney B."/>
            <person name="Konkel Z."/>
            <person name="Slot J.C."/>
            <person name="Sakamoto Y."/>
            <person name="Steenwyk J.L."/>
            <person name="Rokas A."/>
            <person name="Carro J."/>
            <person name="Camarero S."/>
            <person name="Ferreira P."/>
            <person name="Molpeceres G."/>
            <person name="Ruiz-Duenas F.J."/>
            <person name="Serrano A."/>
            <person name="Henrissat B."/>
            <person name="Drula E."/>
            <person name="Hughes K.W."/>
            <person name="Mata J.L."/>
            <person name="Ishikawa N.K."/>
            <person name="Vargas-Isla R."/>
            <person name="Ushijima S."/>
            <person name="Smith C.A."/>
            <person name="Ahrendt S."/>
            <person name="Andreopoulos W."/>
            <person name="He G."/>
            <person name="Labutti K."/>
            <person name="Lipzen A."/>
            <person name="Ng V."/>
            <person name="Sandor L."/>
            <person name="Barry K."/>
            <person name="Martinez A.T."/>
            <person name="Xiao Y."/>
            <person name="Gibbons J.G."/>
            <person name="Terashima K."/>
            <person name="Hibbett D.S."/>
            <person name="Grigoriev I.V."/>
        </authorList>
    </citation>
    <scope>NUCLEOTIDE SEQUENCE</scope>
    <source>
        <strain evidence="3">Sp2 HRB7682 ss15</strain>
    </source>
</reference>
<gene>
    <name evidence="3" type="ORF">C8J55DRAFT_442699</name>
</gene>
<dbReference type="Gene3D" id="3.40.50.300">
    <property type="entry name" value="P-loop containing nucleotide triphosphate hydrolases"/>
    <property type="match status" value="1"/>
</dbReference>
<dbReference type="GO" id="GO:0016787">
    <property type="term" value="F:hydrolase activity"/>
    <property type="evidence" value="ECO:0007669"/>
    <property type="project" value="UniProtKB-KW"/>
</dbReference>
<feature type="non-terminal residue" evidence="3">
    <location>
        <position position="168"/>
    </location>
</feature>
<dbReference type="AlphaFoldDB" id="A0A9W9DDU6"/>
<keyword evidence="1" id="KW-0234">DNA repair</keyword>
<dbReference type="EC" id="5.6.2.3" evidence="1"/>